<dbReference type="AlphaFoldDB" id="A0A8J2HNT8"/>
<keyword evidence="2" id="KW-1185">Reference proteome</keyword>
<protein>
    <submittedName>
        <fullName evidence="1">Uncharacterized protein</fullName>
    </submittedName>
</protein>
<proteinExistence type="predicted"/>
<evidence type="ECO:0000313" key="1">
    <source>
        <dbReference type="EMBL" id="CAG5106826.1"/>
    </source>
</evidence>
<name>A0A8J2HNT8_COTCN</name>
<evidence type="ECO:0000313" key="2">
    <source>
        <dbReference type="Proteomes" id="UP000786811"/>
    </source>
</evidence>
<dbReference type="Proteomes" id="UP000786811">
    <property type="component" value="Unassembled WGS sequence"/>
</dbReference>
<sequence>MFWRWARFRLRKYFKPIPAAYAQQRKHQLTKIYAFAAWNLFGLTVYSFIRKNYPPTEEEEKDTSRWFIRLLQLENVKRHSMSGFSVQMVDYIKEPGELIVDGQVVVKKKELNEAIYSKLE</sequence>
<dbReference type="EMBL" id="CAJNRD030001124">
    <property type="protein sequence ID" value="CAG5106826.1"/>
    <property type="molecule type" value="Genomic_DNA"/>
</dbReference>
<dbReference type="OrthoDB" id="6354412at2759"/>
<accession>A0A8J2HNT8</accession>
<reference evidence="1" key="1">
    <citation type="submission" date="2021-04" db="EMBL/GenBank/DDBJ databases">
        <authorList>
            <person name="Chebbi M.A.C M."/>
        </authorList>
    </citation>
    <scope>NUCLEOTIDE SEQUENCE</scope>
</reference>
<comment type="caution">
    <text evidence="1">The sequence shown here is derived from an EMBL/GenBank/DDBJ whole genome shotgun (WGS) entry which is preliminary data.</text>
</comment>
<gene>
    <name evidence="1" type="ORF">HICCMSTLAB_LOCUS12454</name>
</gene>
<organism evidence="1 2">
    <name type="scientific">Cotesia congregata</name>
    <name type="common">Parasitoid wasp</name>
    <name type="synonym">Apanteles congregatus</name>
    <dbReference type="NCBI Taxonomy" id="51543"/>
    <lineage>
        <taxon>Eukaryota</taxon>
        <taxon>Metazoa</taxon>
        <taxon>Ecdysozoa</taxon>
        <taxon>Arthropoda</taxon>
        <taxon>Hexapoda</taxon>
        <taxon>Insecta</taxon>
        <taxon>Pterygota</taxon>
        <taxon>Neoptera</taxon>
        <taxon>Endopterygota</taxon>
        <taxon>Hymenoptera</taxon>
        <taxon>Apocrita</taxon>
        <taxon>Ichneumonoidea</taxon>
        <taxon>Braconidae</taxon>
        <taxon>Microgastrinae</taxon>
        <taxon>Cotesia</taxon>
    </lineage>
</organism>